<dbReference type="Proteomes" id="UP001062846">
    <property type="component" value="Chromosome 13"/>
</dbReference>
<protein>
    <submittedName>
        <fullName evidence="1">Uncharacterized protein</fullName>
    </submittedName>
</protein>
<name>A0ACC0L822_RHOML</name>
<evidence type="ECO:0000313" key="1">
    <source>
        <dbReference type="EMBL" id="KAI8524492.1"/>
    </source>
</evidence>
<dbReference type="EMBL" id="CM046400">
    <property type="protein sequence ID" value="KAI8524492.1"/>
    <property type="molecule type" value="Genomic_DNA"/>
</dbReference>
<proteinExistence type="predicted"/>
<accession>A0ACC0L822</accession>
<organism evidence="1 2">
    <name type="scientific">Rhododendron molle</name>
    <name type="common">Chinese azalea</name>
    <name type="synonym">Azalea mollis</name>
    <dbReference type="NCBI Taxonomy" id="49168"/>
    <lineage>
        <taxon>Eukaryota</taxon>
        <taxon>Viridiplantae</taxon>
        <taxon>Streptophyta</taxon>
        <taxon>Embryophyta</taxon>
        <taxon>Tracheophyta</taxon>
        <taxon>Spermatophyta</taxon>
        <taxon>Magnoliopsida</taxon>
        <taxon>eudicotyledons</taxon>
        <taxon>Gunneridae</taxon>
        <taxon>Pentapetalae</taxon>
        <taxon>asterids</taxon>
        <taxon>Ericales</taxon>
        <taxon>Ericaceae</taxon>
        <taxon>Ericoideae</taxon>
        <taxon>Rhodoreae</taxon>
        <taxon>Rhododendron</taxon>
    </lineage>
</organism>
<gene>
    <name evidence="1" type="ORF">RHMOL_Rhmol13G0153500</name>
</gene>
<comment type="caution">
    <text evidence="1">The sequence shown here is derived from an EMBL/GenBank/DDBJ whole genome shotgun (WGS) entry which is preliminary data.</text>
</comment>
<keyword evidence="2" id="KW-1185">Reference proteome</keyword>
<evidence type="ECO:0000313" key="2">
    <source>
        <dbReference type="Proteomes" id="UP001062846"/>
    </source>
</evidence>
<reference evidence="1" key="1">
    <citation type="submission" date="2022-02" db="EMBL/GenBank/DDBJ databases">
        <title>Plant Genome Project.</title>
        <authorList>
            <person name="Zhang R.-G."/>
        </authorList>
    </citation>
    <scope>NUCLEOTIDE SEQUENCE</scope>
    <source>
        <strain evidence="1">AT1</strain>
    </source>
</reference>
<sequence length="105" mass="11454">MTSLRGASQKQLNIRNPLLWSLALSLSTPDLLPPVHHLRPYPPPPATAVNLTPSPTFPDVMDSNNFDFTLGGELQDDVVDVEDVELEERAQSRNITAAAADAAHR</sequence>